<dbReference type="Gene3D" id="1.50.10.10">
    <property type="match status" value="1"/>
</dbReference>
<dbReference type="GO" id="GO:0030245">
    <property type="term" value="P:cellulose catabolic process"/>
    <property type="evidence" value="ECO:0007669"/>
    <property type="project" value="UniProtKB-KW"/>
</dbReference>
<dbReference type="EC" id="3.2.1.-" evidence="9"/>
<dbReference type="InterPro" id="IPR012341">
    <property type="entry name" value="6hp_glycosidase-like_sf"/>
</dbReference>
<dbReference type="PRINTS" id="PR00735">
    <property type="entry name" value="GLHYDRLASE8"/>
</dbReference>
<dbReference type="AlphaFoldDB" id="A0A9X1ICJ3"/>
<evidence type="ECO:0000313" key="11">
    <source>
        <dbReference type="Proteomes" id="UP001139311"/>
    </source>
</evidence>
<dbReference type="InterPro" id="IPR002037">
    <property type="entry name" value="Glyco_hydro_8"/>
</dbReference>
<proteinExistence type="inferred from homology"/>
<evidence type="ECO:0000313" key="10">
    <source>
        <dbReference type="EMBL" id="MCB4820843.1"/>
    </source>
</evidence>
<sequence>MVPPMRNGLLPPAPIRRRALGALAAGACGWPADARAETARAAWAAFQARFVAPEGRVVDTGNGGISHSEGQGWGLLLALRAEDRPGFERLLDWTRRTLGRPRDMLHAWRFRPGAAMAVDDPNNASDGDLCIAWALLDAGQRWGAAEHAALGAAIGRDVLRLLIRRAGSYSVLLPGLQGFEQPDGIVVNLSYYVFPAFAVLARAVPDPAWARLAADGLMLLRQARFGRWELPPDWLLIGREAGALAPAQGRPPRFSYDALRVPLWLAWAGLWDEPALRQAGRFWNSMPRWVPAWADLVTDAVAPYPASGGIAALAQLVARTGGPGHPSPREVLSAPDYYAAILAMLAAWAGEEGWAGRN</sequence>
<evidence type="ECO:0000256" key="8">
    <source>
        <dbReference type="PROSITE-ProRule" id="PRU10058"/>
    </source>
</evidence>
<dbReference type="Pfam" id="PF01270">
    <property type="entry name" value="Glyco_hydro_8"/>
    <property type="match status" value="1"/>
</dbReference>
<dbReference type="RefSeq" id="WP_226604672.1">
    <property type="nucleotide sequence ID" value="NZ_JAJAQI010000004.1"/>
</dbReference>
<evidence type="ECO:0000256" key="3">
    <source>
        <dbReference type="ARBA" id="ARBA00022729"/>
    </source>
</evidence>
<evidence type="ECO:0000256" key="1">
    <source>
        <dbReference type="ARBA" id="ARBA00000966"/>
    </source>
</evidence>
<evidence type="ECO:0000256" key="9">
    <source>
        <dbReference type="RuleBase" id="RU361167"/>
    </source>
</evidence>
<name>A0A9X1ICJ3_9PROT</name>
<evidence type="ECO:0000256" key="7">
    <source>
        <dbReference type="ARBA" id="ARBA00023326"/>
    </source>
</evidence>
<comment type="catalytic activity">
    <reaction evidence="1">
        <text>Endohydrolysis of (1-&gt;4)-beta-D-glucosidic linkages in cellulose, lichenin and cereal beta-D-glucans.</text>
        <dbReference type="EC" id="3.2.1.4"/>
    </reaction>
</comment>
<keyword evidence="5" id="KW-0136">Cellulose degradation</keyword>
<feature type="active site" description="Nucleophile" evidence="8">
    <location>
        <position position="126"/>
    </location>
</feature>
<dbReference type="Proteomes" id="UP001139311">
    <property type="component" value="Unassembled WGS sequence"/>
</dbReference>
<keyword evidence="6 9" id="KW-0326">Glycosidase</keyword>
<dbReference type="InterPro" id="IPR008928">
    <property type="entry name" value="6-hairpin_glycosidase_sf"/>
</dbReference>
<evidence type="ECO:0000256" key="4">
    <source>
        <dbReference type="ARBA" id="ARBA00022801"/>
    </source>
</evidence>
<keyword evidence="11" id="KW-1185">Reference proteome</keyword>
<dbReference type="GO" id="GO:0008810">
    <property type="term" value="F:cellulase activity"/>
    <property type="evidence" value="ECO:0007669"/>
    <property type="project" value="UniProtKB-EC"/>
</dbReference>
<keyword evidence="4 9" id="KW-0378">Hydrolase</keyword>
<dbReference type="SUPFAM" id="SSF48208">
    <property type="entry name" value="Six-hairpin glycosidases"/>
    <property type="match status" value="1"/>
</dbReference>
<keyword evidence="7 9" id="KW-0119">Carbohydrate metabolism</keyword>
<evidence type="ECO:0000256" key="2">
    <source>
        <dbReference type="ARBA" id="ARBA00009209"/>
    </source>
</evidence>
<gene>
    <name evidence="10" type="ORF">LHA35_03755</name>
</gene>
<evidence type="ECO:0000256" key="6">
    <source>
        <dbReference type="ARBA" id="ARBA00023295"/>
    </source>
</evidence>
<dbReference type="InterPro" id="IPR019834">
    <property type="entry name" value="Glyco_hydro_8_CS"/>
</dbReference>
<evidence type="ECO:0000256" key="5">
    <source>
        <dbReference type="ARBA" id="ARBA00023001"/>
    </source>
</evidence>
<dbReference type="PROSITE" id="PS00812">
    <property type="entry name" value="GLYCOSYL_HYDROL_F8"/>
    <property type="match status" value="1"/>
</dbReference>
<dbReference type="EMBL" id="JAJAQI010000004">
    <property type="protein sequence ID" value="MCB4820843.1"/>
    <property type="molecule type" value="Genomic_DNA"/>
</dbReference>
<keyword evidence="7 9" id="KW-0624">Polysaccharide degradation</keyword>
<comment type="caution">
    <text evidence="10">The sequence shown here is derived from an EMBL/GenBank/DDBJ whole genome shotgun (WGS) entry which is preliminary data.</text>
</comment>
<comment type="similarity">
    <text evidence="2 9">Belongs to the glycosyl hydrolase 8 (cellulase D) family.</text>
</comment>
<reference evidence="10" key="1">
    <citation type="submission" date="2021-10" db="EMBL/GenBank/DDBJ databases">
        <title>Roseicella aerolatum sp. nov., isolated from aerosols of e-waste dismantling site.</title>
        <authorList>
            <person name="Qin T."/>
        </authorList>
    </citation>
    <scope>NUCLEOTIDE SEQUENCE</scope>
    <source>
        <strain evidence="10">GB24</strain>
    </source>
</reference>
<protein>
    <recommendedName>
        <fullName evidence="9">Glucanase</fullName>
        <ecNumber evidence="9">3.2.1.-</ecNumber>
    </recommendedName>
</protein>
<keyword evidence="3" id="KW-0732">Signal</keyword>
<organism evidence="10 11">
    <name type="scientific">Roseicella aerolata</name>
    <dbReference type="NCBI Taxonomy" id="2883479"/>
    <lineage>
        <taxon>Bacteria</taxon>
        <taxon>Pseudomonadati</taxon>
        <taxon>Pseudomonadota</taxon>
        <taxon>Alphaproteobacteria</taxon>
        <taxon>Acetobacterales</taxon>
        <taxon>Roseomonadaceae</taxon>
        <taxon>Roseicella</taxon>
    </lineage>
</organism>
<accession>A0A9X1ICJ3</accession>